<dbReference type="InterPro" id="IPR017853">
    <property type="entry name" value="GH"/>
</dbReference>
<keyword evidence="2" id="KW-0326">Glycosidase</keyword>
<evidence type="ECO:0000313" key="6">
    <source>
        <dbReference type="Proteomes" id="UP000286576"/>
    </source>
</evidence>
<dbReference type="InterPro" id="IPR011658">
    <property type="entry name" value="PA14_dom"/>
</dbReference>
<dbReference type="Gene3D" id="3.20.20.80">
    <property type="entry name" value="Glycosidases"/>
    <property type="match status" value="1"/>
</dbReference>
<dbReference type="InterPro" id="IPR011013">
    <property type="entry name" value="Gal_mutarotase_sf_dom"/>
</dbReference>
<dbReference type="InterPro" id="IPR051816">
    <property type="entry name" value="Glycosyl_Hydrolase_31"/>
</dbReference>
<dbReference type="Proteomes" id="UP000286576">
    <property type="component" value="Unassembled WGS sequence"/>
</dbReference>
<dbReference type="Gene3D" id="2.60.40.1760">
    <property type="entry name" value="glycosyl hydrolase (family 31)"/>
    <property type="match status" value="1"/>
</dbReference>
<comment type="caution">
    <text evidence="5">The sequence shown here is derived from an EMBL/GenBank/DDBJ whole genome shotgun (WGS) entry which is preliminary data.</text>
</comment>
<dbReference type="GO" id="GO:0030246">
    <property type="term" value="F:carbohydrate binding"/>
    <property type="evidence" value="ECO:0007669"/>
    <property type="project" value="InterPro"/>
</dbReference>
<dbReference type="Pfam" id="PF13802">
    <property type="entry name" value="Gal_mutarotas_2"/>
    <property type="match status" value="1"/>
</dbReference>
<evidence type="ECO:0000256" key="3">
    <source>
        <dbReference type="SAM" id="SignalP"/>
    </source>
</evidence>
<dbReference type="InterPro" id="IPR025887">
    <property type="entry name" value="Glyco_hydro_31_N_dom"/>
</dbReference>
<dbReference type="Pfam" id="PF01055">
    <property type="entry name" value="Glyco_hydro_31_2nd"/>
    <property type="match status" value="1"/>
</dbReference>
<dbReference type="AlphaFoldDB" id="A0A418NUP3"/>
<organism evidence="5 6">
    <name type="scientific">Aurantiacibacter zhengii</name>
    <dbReference type="NCBI Taxonomy" id="2307003"/>
    <lineage>
        <taxon>Bacteria</taxon>
        <taxon>Pseudomonadati</taxon>
        <taxon>Pseudomonadota</taxon>
        <taxon>Alphaproteobacteria</taxon>
        <taxon>Sphingomonadales</taxon>
        <taxon>Erythrobacteraceae</taxon>
        <taxon>Aurantiacibacter</taxon>
    </lineage>
</organism>
<keyword evidence="2" id="KW-0378">Hydrolase</keyword>
<dbReference type="InterPro" id="IPR000322">
    <property type="entry name" value="Glyco_hydro_31_TIM"/>
</dbReference>
<dbReference type="SUPFAM" id="SSF56988">
    <property type="entry name" value="Anthrax protective antigen"/>
    <property type="match status" value="1"/>
</dbReference>
<dbReference type="SUPFAM" id="SSF74650">
    <property type="entry name" value="Galactose mutarotase-like"/>
    <property type="match status" value="1"/>
</dbReference>
<feature type="signal peptide" evidence="3">
    <location>
        <begin position="1"/>
        <end position="20"/>
    </location>
</feature>
<dbReference type="Pfam" id="PF07691">
    <property type="entry name" value="PA14"/>
    <property type="match status" value="1"/>
</dbReference>
<dbReference type="PANTHER" id="PTHR43863:SF2">
    <property type="entry name" value="MALTASE-GLUCOAMYLASE"/>
    <property type="match status" value="1"/>
</dbReference>
<dbReference type="InterPro" id="IPR013780">
    <property type="entry name" value="Glyco_hydro_b"/>
</dbReference>
<dbReference type="EMBL" id="QXFL01000002">
    <property type="protein sequence ID" value="RIV87719.1"/>
    <property type="molecule type" value="Genomic_DNA"/>
</dbReference>
<proteinExistence type="inferred from homology"/>
<dbReference type="Pfam" id="PF17137">
    <property type="entry name" value="DUF5110"/>
    <property type="match status" value="1"/>
</dbReference>
<feature type="domain" description="PA14" evidence="4">
    <location>
        <begin position="226"/>
        <end position="379"/>
    </location>
</feature>
<feature type="chain" id="PRO_5019226653" evidence="3">
    <location>
        <begin position="21"/>
        <end position="958"/>
    </location>
</feature>
<keyword evidence="6" id="KW-1185">Reference proteome</keyword>
<comment type="similarity">
    <text evidence="1 2">Belongs to the glycosyl hydrolase 31 family.</text>
</comment>
<dbReference type="InterPro" id="IPR037524">
    <property type="entry name" value="PA14/GLEYA"/>
</dbReference>
<dbReference type="Gene3D" id="2.60.120.380">
    <property type="match status" value="1"/>
</dbReference>
<dbReference type="GO" id="GO:0005975">
    <property type="term" value="P:carbohydrate metabolic process"/>
    <property type="evidence" value="ECO:0007669"/>
    <property type="project" value="InterPro"/>
</dbReference>
<dbReference type="PANTHER" id="PTHR43863">
    <property type="entry name" value="HYDROLASE, PUTATIVE (AFU_ORTHOLOGUE AFUA_1G03140)-RELATED"/>
    <property type="match status" value="1"/>
</dbReference>
<evidence type="ECO:0000313" key="5">
    <source>
        <dbReference type="EMBL" id="RIV87719.1"/>
    </source>
</evidence>
<dbReference type="InterPro" id="IPR033403">
    <property type="entry name" value="DUF5110"/>
</dbReference>
<dbReference type="CDD" id="cd06591">
    <property type="entry name" value="GH31_xylosidase_XylS"/>
    <property type="match status" value="1"/>
</dbReference>
<reference evidence="5 6" key="1">
    <citation type="submission" date="2018-08" db="EMBL/GenBank/DDBJ databases">
        <title>Erythrobacter zhengii sp.nov., a bacterium isolated from deep-sea sediment.</title>
        <authorList>
            <person name="Fang C."/>
            <person name="Wu Y.-H."/>
            <person name="Sun C."/>
            <person name="Wang H."/>
            <person name="Cheng H."/>
            <person name="Meng F.-X."/>
            <person name="Wang C.-S."/>
            <person name="Xu X.-W."/>
        </authorList>
    </citation>
    <scope>NUCLEOTIDE SEQUENCE [LARGE SCALE GENOMIC DNA]</scope>
    <source>
        <strain evidence="5 6">V18</strain>
    </source>
</reference>
<evidence type="ECO:0000256" key="1">
    <source>
        <dbReference type="ARBA" id="ARBA00007806"/>
    </source>
</evidence>
<dbReference type="Gene3D" id="2.60.40.1180">
    <property type="entry name" value="Golgi alpha-mannosidase II"/>
    <property type="match status" value="2"/>
</dbReference>
<evidence type="ECO:0000259" key="4">
    <source>
        <dbReference type="PROSITE" id="PS51820"/>
    </source>
</evidence>
<sequence length="958" mass="106976">MRLALAATASLLALTSSALAGEARQVDHGMIVSTDNGEEVRVLAFADGSFRVTVADDVTDAAESLMVIAQPDGLPRFSTDDGWASLVSSGGTAMVQLTDGRLVVYGREGELLLDENASARSITPVELEGQGWFATRVQFNRGTDEGLYGLGQHQNRQMNYNGEDVELAQHNMAIAVPYLVSTRGYGLLWDNNSITRVGDPEPYEKLVADRGYGMMRVNSPDHQMGDVIPGWRAEYFLGDELVLSRYEDTIDYQYLRNQADWPEEATAAVEAATTGQNTQGNAVETQRVLWTGSFTPEVSGTHKFRLYSSSYVTVTADGEEVLNRWRQNWNPWYHNFELELTAGESVELKIDWEPNQGYIALEHADPLPDADRHSVSFASEAGKAIDYYVVPAPNMDDAIAGYRRLTGKAPMMPEWAFGFWQSRQRYNTQAELLDVVSAYRAAQIPIDNIVQDWFYWPEDSWGCHCFDPARFPDPTAMVREVHDQDARIMISVWPKFYPTTAHAQELAAGGYLYERPLEAGQLDWVGPGYANTFYDPYTAEARDIYWRQVRDTLLPMGFDAWWMDATEPDWHSNLSVEERKYQMTSPATGVPGAAIFNSYPLPHAEGVAEGLREAQPDTRPFILTRSGFGGVQRASAALWSGDVAARWDDLRDQISAGLNLSLAGVPHWTHDIGGFSLENRYSQEDPEHLPEWRELYTRWFQFGAFSPLFRSHGEFPHRETPVIAADDPAMMESLTYYHRLRYALMPYIYTVAAGTHFDDGTIMRPLVMDFEDDRETWEIDDEYLFGPSFLVAPVTQFEAREREVYLPADANWFDANNGQRLAGGQSVTAAAPRERMPLFVRAGAIVPTGPVIQSTAQDTGGVLTVHVFAGANGSFTLYEDEGTDMGYRDGEFTRIPVSWDEGARKLVIGERSGSYPGMHATRQIGIVVHDGDGGMEVFSAQPTTTIAYDGSAVELSFR</sequence>
<protein>
    <submittedName>
        <fullName evidence="5">DUF5110 domain-containing protein</fullName>
    </submittedName>
</protein>
<gene>
    <name evidence="5" type="ORF">D2V07_05105</name>
</gene>
<name>A0A418NUP3_9SPHN</name>
<dbReference type="RefSeq" id="WP_119585418.1">
    <property type="nucleotide sequence ID" value="NZ_CAWODQ010000012.1"/>
</dbReference>
<evidence type="ECO:0000256" key="2">
    <source>
        <dbReference type="RuleBase" id="RU361185"/>
    </source>
</evidence>
<dbReference type="PROSITE" id="PS51820">
    <property type="entry name" value="PA14"/>
    <property type="match status" value="1"/>
</dbReference>
<accession>A0A418NUP3</accession>
<dbReference type="OrthoDB" id="176168at2"/>
<dbReference type="SUPFAM" id="SSF51445">
    <property type="entry name" value="(Trans)glycosidases"/>
    <property type="match status" value="1"/>
</dbReference>
<dbReference type="SUPFAM" id="SSF51011">
    <property type="entry name" value="Glycosyl hydrolase domain"/>
    <property type="match status" value="1"/>
</dbReference>
<dbReference type="Pfam" id="PF21365">
    <property type="entry name" value="Glyco_hydro_31_3rd"/>
    <property type="match status" value="1"/>
</dbReference>
<dbReference type="GO" id="GO:0004553">
    <property type="term" value="F:hydrolase activity, hydrolyzing O-glycosyl compounds"/>
    <property type="evidence" value="ECO:0007669"/>
    <property type="project" value="InterPro"/>
</dbReference>
<keyword evidence="3" id="KW-0732">Signal</keyword>
<dbReference type="InterPro" id="IPR048395">
    <property type="entry name" value="Glyco_hydro_31_C"/>
</dbReference>
<dbReference type="CDD" id="cd14752">
    <property type="entry name" value="GH31_N"/>
    <property type="match status" value="1"/>
</dbReference>